<dbReference type="EMBL" id="VSSQ01146590">
    <property type="protein sequence ID" value="MPN64950.1"/>
    <property type="molecule type" value="Genomic_DNA"/>
</dbReference>
<proteinExistence type="predicted"/>
<comment type="caution">
    <text evidence="1">The sequence shown here is derived from an EMBL/GenBank/DDBJ whole genome shotgun (WGS) entry which is preliminary data.</text>
</comment>
<evidence type="ECO:0008006" key="2">
    <source>
        <dbReference type="Google" id="ProtNLM"/>
    </source>
</evidence>
<accession>A0A645JPG5</accession>
<evidence type="ECO:0000313" key="1">
    <source>
        <dbReference type="EMBL" id="MPN64950.1"/>
    </source>
</evidence>
<organism evidence="1">
    <name type="scientific">bioreactor metagenome</name>
    <dbReference type="NCBI Taxonomy" id="1076179"/>
    <lineage>
        <taxon>unclassified sequences</taxon>
        <taxon>metagenomes</taxon>
        <taxon>ecological metagenomes</taxon>
    </lineage>
</organism>
<dbReference type="AlphaFoldDB" id="A0A645JPG5"/>
<gene>
    <name evidence="1" type="ORF">SDC9_212729</name>
</gene>
<name>A0A645JPG5_9ZZZZ</name>
<dbReference type="Gene3D" id="3.60.21.10">
    <property type="match status" value="1"/>
</dbReference>
<reference evidence="1" key="1">
    <citation type="submission" date="2019-08" db="EMBL/GenBank/DDBJ databases">
        <authorList>
            <person name="Kucharzyk K."/>
            <person name="Murdoch R.W."/>
            <person name="Higgins S."/>
            <person name="Loffler F."/>
        </authorList>
    </citation>
    <scope>NUCLEOTIDE SEQUENCE</scope>
</reference>
<protein>
    <recommendedName>
        <fullName evidence="2">Calcineurin-like phosphoesterase domain-containing protein</fullName>
    </recommendedName>
</protein>
<sequence length="79" mass="9156">MNHFVYSDPHFNHRNIINYGERPFADLEEMHKIMISRFNKVVSPSDKVYILGDFGMGNASQIKAFFTQLNGYKVLIMGN</sequence>
<dbReference type="InterPro" id="IPR029052">
    <property type="entry name" value="Metallo-depent_PP-like"/>
</dbReference>
<dbReference type="SUPFAM" id="SSF56300">
    <property type="entry name" value="Metallo-dependent phosphatases"/>
    <property type="match status" value="1"/>
</dbReference>